<feature type="transmembrane region" description="Helical" evidence="1">
    <location>
        <begin position="127"/>
        <end position="149"/>
    </location>
</feature>
<evidence type="ECO:0000256" key="1">
    <source>
        <dbReference type="SAM" id="Phobius"/>
    </source>
</evidence>
<accession>A0A0L6UNZ1</accession>
<name>A0A0L6UNZ1_9BASI</name>
<evidence type="ECO:0000313" key="3">
    <source>
        <dbReference type="Proteomes" id="UP000037035"/>
    </source>
</evidence>
<keyword evidence="1" id="KW-0472">Membrane</keyword>
<proteinExistence type="predicted"/>
<organism evidence="2 3">
    <name type="scientific">Puccinia sorghi</name>
    <dbReference type="NCBI Taxonomy" id="27349"/>
    <lineage>
        <taxon>Eukaryota</taxon>
        <taxon>Fungi</taxon>
        <taxon>Dikarya</taxon>
        <taxon>Basidiomycota</taxon>
        <taxon>Pucciniomycotina</taxon>
        <taxon>Pucciniomycetes</taxon>
        <taxon>Pucciniales</taxon>
        <taxon>Pucciniaceae</taxon>
        <taxon>Puccinia</taxon>
    </lineage>
</organism>
<dbReference type="Proteomes" id="UP000037035">
    <property type="component" value="Unassembled WGS sequence"/>
</dbReference>
<reference evidence="2 3" key="1">
    <citation type="submission" date="2015-08" db="EMBL/GenBank/DDBJ databases">
        <title>Next Generation Sequencing and Analysis of the Genome of Puccinia sorghi L Schw, the Causal Agent of Maize Common Rust.</title>
        <authorList>
            <person name="Rochi L."/>
            <person name="Burguener G."/>
            <person name="Darino M."/>
            <person name="Turjanski A."/>
            <person name="Kreff E."/>
            <person name="Dieguez M.J."/>
            <person name="Sacco F."/>
        </authorList>
    </citation>
    <scope>NUCLEOTIDE SEQUENCE [LARGE SCALE GENOMIC DNA]</scope>
    <source>
        <strain evidence="2 3">RO10H11247</strain>
    </source>
</reference>
<dbReference type="EMBL" id="LAVV01009646">
    <property type="protein sequence ID" value="KNZ50244.1"/>
    <property type="molecule type" value="Genomic_DNA"/>
</dbReference>
<protein>
    <submittedName>
        <fullName evidence="2">Uncharacterized protein</fullName>
    </submittedName>
</protein>
<gene>
    <name evidence="2" type="ORF">VP01_452g1</name>
</gene>
<keyword evidence="1" id="KW-1133">Transmembrane helix</keyword>
<keyword evidence="1" id="KW-0812">Transmembrane</keyword>
<dbReference type="OrthoDB" id="10626065at2759"/>
<evidence type="ECO:0000313" key="2">
    <source>
        <dbReference type="EMBL" id="KNZ50244.1"/>
    </source>
</evidence>
<feature type="transmembrane region" description="Helical" evidence="1">
    <location>
        <begin position="182"/>
        <end position="206"/>
    </location>
</feature>
<dbReference type="VEuPathDB" id="FungiDB:VP01_452g1"/>
<keyword evidence="3" id="KW-1185">Reference proteome</keyword>
<dbReference type="AlphaFoldDB" id="A0A0L6UNZ1"/>
<sequence>MVALGINLFQFPPPSLHFNYHKGTPQVVIKVFPAGSTSYVDFIEKVALESNNQFTSASPLIQDATRAGTPPIEWLVYLLCSPSLPQFTKDLEANLGKDVVIVHPGLQLRMESPGVSRLLGMPPCPGFISKIILTILMLNSCLVFSKILLTFTWKSCTNSISQTKKYNTEFLVFIKPCNPNQYILLTIGAIWMWACALVSPHCFILGSEIH</sequence>
<comment type="caution">
    <text evidence="2">The sequence shown here is derived from an EMBL/GenBank/DDBJ whole genome shotgun (WGS) entry which is preliminary data.</text>
</comment>